<evidence type="ECO:0000256" key="2">
    <source>
        <dbReference type="SAM" id="SignalP"/>
    </source>
</evidence>
<name>A0A8H4F021_MUCCL</name>
<evidence type="ECO:0000313" key="3">
    <source>
        <dbReference type="EMBL" id="KAF1799218.1"/>
    </source>
</evidence>
<gene>
    <name evidence="3" type="ORF">FB192DRAFT_1395610</name>
</gene>
<dbReference type="EMBL" id="JAAECE010000007">
    <property type="protein sequence ID" value="KAF1799218.1"/>
    <property type="molecule type" value="Genomic_DNA"/>
</dbReference>
<comment type="caution">
    <text evidence="3">The sequence shown here is derived from an EMBL/GenBank/DDBJ whole genome shotgun (WGS) entry which is preliminary data.</text>
</comment>
<feature type="compositionally biased region" description="Basic and acidic residues" evidence="1">
    <location>
        <begin position="118"/>
        <end position="131"/>
    </location>
</feature>
<evidence type="ECO:0000256" key="1">
    <source>
        <dbReference type="SAM" id="MobiDB-lite"/>
    </source>
</evidence>
<dbReference type="AlphaFoldDB" id="A0A8H4F021"/>
<evidence type="ECO:0008006" key="5">
    <source>
        <dbReference type="Google" id="ProtNLM"/>
    </source>
</evidence>
<feature type="signal peptide" evidence="2">
    <location>
        <begin position="1"/>
        <end position="19"/>
    </location>
</feature>
<organism evidence="3 4">
    <name type="scientific">Mucor circinelloides f. lusitanicus</name>
    <name type="common">Mucor racemosus var. lusitanicus</name>
    <dbReference type="NCBI Taxonomy" id="29924"/>
    <lineage>
        <taxon>Eukaryota</taxon>
        <taxon>Fungi</taxon>
        <taxon>Fungi incertae sedis</taxon>
        <taxon>Mucoromycota</taxon>
        <taxon>Mucoromycotina</taxon>
        <taxon>Mucoromycetes</taxon>
        <taxon>Mucorales</taxon>
        <taxon>Mucorineae</taxon>
        <taxon>Mucoraceae</taxon>
        <taxon>Mucor</taxon>
    </lineage>
</organism>
<protein>
    <recommendedName>
        <fullName evidence="5">DASH complex subunit DAD1</fullName>
    </recommendedName>
</protein>
<reference evidence="3 4" key="1">
    <citation type="submission" date="2019-09" db="EMBL/GenBank/DDBJ databases">
        <authorList>
            <consortium name="DOE Joint Genome Institute"/>
            <person name="Mondo S.J."/>
            <person name="Navarro-Mendoza M.I."/>
            <person name="Perez-Arques C."/>
            <person name="Panchal S."/>
            <person name="Nicolas F.E."/>
            <person name="Ganguly P."/>
            <person name="Pangilinan J."/>
            <person name="Grigoriev I."/>
            <person name="Heitman J."/>
            <person name="Sanya K."/>
            <person name="Garre V."/>
        </authorList>
    </citation>
    <scope>NUCLEOTIDE SEQUENCE [LARGE SCALE GENOMIC DNA]</scope>
    <source>
        <strain evidence="3 4">MU402</strain>
    </source>
</reference>
<accession>A0A8H4F021</accession>
<feature type="compositionally biased region" description="Basic and acidic residues" evidence="1">
    <location>
        <begin position="96"/>
        <end position="108"/>
    </location>
</feature>
<feature type="region of interest" description="Disordered" evidence="1">
    <location>
        <begin position="96"/>
        <end position="154"/>
    </location>
</feature>
<feature type="non-terminal residue" evidence="3">
    <location>
        <position position="1"/>
    </location>
</feature>
<dbReference type="Proteomes" id="UP000469890">
    <property type="component" value="Unassembled WGS sequence"/>
</dbReference>
<feature type="non-terminal residue" evidence="3">
    <location>
        <position position="154"/>
    </location>
</feature>
<keyword evidence="2" id="KW-0732">Signal</keyword>
<feature type="compositionally biased region" description="Polar residues" evidence="1">
    <location>
        <begin position="132"/>
        <end position="143"/>
    </location>
</feature>
<proteinExistence type="predicted"/>
<feature type="chain" id="PRO_5034214574" description="DASH complex subunit DAD1" evidence="2">
    <location>
        <begin position="20"/>
        <end position="154"/>
    </location>
</feature>
<evidence type="ECO:0000313" key="4">
    <source>
        <dbReference type="Proteomes" id="UP000469890"/>
    </source>
</evidence>
<sequence length="154" mass="17497">MLSHLFFFCFAILHKMSSSQNADDSSLSNIDTTPDYQAQLDQLLQEARMGLSRLNHNIARFNDSLQTIAQVGEQFAGTVNLWKSFHMSIKTPISDDMLKRDAPDKNPGSEHLSFEQSMLEKEPEEDEKRENSQQQFVHGTMNETVVLDSLSSDD</sequence>